<dbReference type="AlphaFoldDB" id="A0A1X2GB74"/>
<dbReference type="InterPro" id="IPR025714">
    <property type="entry name" value="Methyltranfer_dom"/>
</dbReference>
<dbReference type="Proteomes" id="UP000242146">
    <property type="component" value="Unassembled WGS sequence"/>
</dbReference>
<evidence type="ECO:0000313" key="3">
    <source>
        <dbReference type="Proteomes" id="UP000242146"/>
    </source>
</evidence>
<keyword evidence="3" id="KW-1185">Reference proteome</keyword>
<dbReference type="PANTHER" id="PTHR32026">
    <property type="entry name" value="METHYLTRANSFERASE-LIKE PROTEIN 24"/>
    <property type="match status" value="1"/>
</dbReference>
<accession>A0A1X2GB74</accession>
<dbReference type="EMBL" id="MCGT01000025">
    <property type="protein sequence ID" value="ORX49794.1"/>
    <property type="molecule type" value="Genomic_DNA"/>
</dbReference>
<comment type="caution">
    <text evidence="2">The sequence shown here is derived from an EMBL/GenBank/DDBJ whole genome shotgun (WGS) entry which is preliminary data.</text>
</comment>
<evidence type="ECO:0000313" key="2">
    <source>
        <dbReference type="EMBL" id="ORX49794.1"/>
    </source>
</evidence>
<dbReference type="OrthoDB" id="10006218at2759"/>
<proteinExistence type="predicted"/>
<evidence type="ECO:0000259" key="1">
    <source>
        <dbReference type="Pfam" id="PF13383"/>
    </source>
</evidence>
<gene>
    <name evidence="2" type="ORF">DM01DRAFT_1376107</name>
</gene>
<name>A0A1X2GB74_9FUNG</name>
<dbReference type="Pfam" id="PF13383">
    <property type="entry name" value="Methyltransf_22"/>
    <property type="match status" value="1"/>
</dbReference>
<reference evidence="2 3" key="1">
    <citation type="submission" date="2016-07" db="EMBL/GenBank/DDBJ databases">
        <title>Pervasive Adenine N6-methylation of Active Genes in Fungi.</title>
        <authorList>
            <consortium name="DOE Joint Genome Institute"/>
            <person name="Mondo S.J."/>
            <person name="Dannebaum R.O."/>
            <person name="Kuo R.C."/>
            <person name="Labutti K."/>
            <person name="Haridas S."/>
            <person name="Kuo A."/>
            <person name="Salamov A."/>
            <person name="Ahrendt S.R."/>
            <person name="Lipzen A."/>
            <person name="Sullivan W."/>
            <person name="Andreopoulos W.B."/>
            <person name="Clum A."/>
            <person name="Lindquist E."/>
            <person name="Daum C."/>
            <person name="Ramamoorthy G.K."/>
            <person name="Gryganskyi A."/>
            <person name="Culley D."/>
            <person name="Magnuson J.K."/>
            <person name="James T.Y."/>
            <person name="O'Malley M.A."/>
            <person name="Stajich J.E."/>
            <person name="Spatafora J.W."/>
            <person name="Visel A."/>
            <person name="Grigoriev I.V."/>
        </authorList>
    </citation>
    <scope>NUCLEOTIDE SEQUENCE [LARGE SCALE GENOMIC DNA]</scope>
    <source>
        <strain evidence="2 3">NRRL 3301</strain>
    </source>
</reference>
<feature type="domain" description="Methyltransferase" evidence="1">
    <location>
        <begin position="161"/>
        <end position="252"/>
    </location>
</feature>
<organism evidence="2 3">
    <name type="scientific">Hesseltinella vesiculosa</name>
    <dbReference type="NCBI Taxonomy" id="101127"/>
    <lineage>
        <taxon>Eukaryota</taxon>
        <taxon>Fungi</taxon>
        <taxon>Fungi incertae sedis</taxon>
        <taxon>Mucoromycota</taxon>
        <taxon>Mucoromycotina</taxon>
        <taxon>Mucoromycetes</taxon>
        <taxon>Mucorales</taxon>
        <taxon>Cunninghamellaceae</taxon>
        <taxon>Hesseltinella</taxon>
    </lineage>
</organism>
<dbReference type="InterPro" id="IPR026913">
    <property type="entry name" value="METTL24"/>
</dbReference>
<sequence length="263" mass="30239">MFSHIKTDDFTKSVAKHLKFTQKQCLQALGAVLLLCVTLSMIKIEPKSVGPLGYYIGYPFLHPFTEEPFQRSAIRRYNEYLRLFTTNCICRKTLFGSINQDGYKIGCHDFFDQPNCVVYSLGNNGDFQYENDVFSRYGCKIYTADVNDQPLTPPFATFRRAKIGNCPECLSFQNMLRLDGNLNTTINSLKIDIEGSEWQTLDSVFSENVMQIQMEIHHPDHDKMYELSKYTDDFCLVDVNPNVMATDVVEVVFLNKKFMADIS</sequence>
<protein>
    <recommendedName>
        <fullName evidence="1">Methyltransferase domain-containing protein</fullName>
    </recommendedName>
</protein>